<feature type="transmembrane region" description="Helical" evidence="1">
    <location>
        <begin position="44"/>
        <end position="67"/>
    </location>
</feature>
<dbReference type="PANTHER" id="PTHR47399:SF1">
    <property type="entry name" value="TRANSMEMBRANE PROTEIN 121B"/>
    <property type="match status" value="1"/>
</dbReference>
<feature type="transmembrane region" description="Helical" evidence="1">
    <location>
        <begin position="88"/>
        <end position="109"/>
    </location>
</feature>
<organism evidence="2 3">
    <name type="scientific">Romanomermis culicivorax</name>
    <name type="common">Nematode worm</name>
    <dbReference type="NCBI Taxonomy" id="13658"/>
    <lineage>
        <taxon>Eukaryota</taxon>
        <taxon>Metazoa</taxon>
        <taxon>Ecdysozoa</taxon>
        <taxon>Nematoda</taxon>
        <taxon>Enoplea</taxon>
        <taxon>Dorylaimia</taxon>
        <taxon>Mermithida</taxon>
        <taxon>Mermithoidea</taxon>
        <taxon>Mermithidae</taxon>
        <taxon>Romanomermis</taxon>
    </lineage>
</organism>
<evidence type="ECO:0000313" key="2">
    <source>
        <dbReference type="Proteomes" id="UP000887565"/>
    </source>
</evidence>
<accession>A0A915JYU1</accession>
<dbReference type="InterPro" id="IPR026624">
    <property type="entry name" value="CECR6"/>
</dbReference>
<name>A0A915JYU1_ROMCU</name>
<proteinExistence type="predicted"/>
<dbReference type="PANTHER" id="PTHR47399">
    <property type="entry name" value="TRANSMEMBRANE PROTEIN 121B"/>
    <property type="match status" value="1"/>
</dbReference>
<sequence length="131" mass="15258">MGVPLLAKIQMSLELLAFFLCLLTIVGQFGLLDYYFVLYMNDKIWWLWIIADLLVLAIMTWLLYIAFNYSKKCMRESCSDDSNVRYAFLAWLCYSTVLSVKVSTMFNLFSEIGLESLNNSKTLQYEIITIN</sequence>
<keyword evidence="1" id="KW-1133">Transmembrane helix</keyword>
<keyword evidence="1" id="KW-0472">Membrane</keyword>
<dbReference type="Proteomes" id="UP000887565">
    <property type="component" value="Unplaced"/>
</dbReference>
<dbReference type="AlphaFoldDB" id="A0A915JYU1"/>
<protein>
    <submittedName>
        <fullName evidence="3">Transmembrane protein</fullName>
    </submittedName>
</protein>
<keyword evidence="1" id="KW-0812">Transmembrane</keyword>
<evidence type="ECO:0000256" key="1">
    <source>
        <dbReference type="SAM" id="Phobius"/>
    </source>
</evidence>
<keyword evidence="2" id="KW-1185">Reference proteome</keyword>
<reference evidence="3" key="1">
    <citation type="submission" date="2022-11" db="UniProtKB">
        <authorList>
            <consortium name="WormBaseParasite"/>
        </authorList>
    </citation>
    <scope>IDENTIFICATION</scope>
</reference>
<dbReference type="WBParaSite" id="nRc.2.0.1.t31646-RA">
    <property type="protein sequence ID" value="nRc.2.0.1.t31646-RA"/>
    <property type="gene ID" value="nRc.2.0.1.g31646"/>
</dbReference>
<feature type="transmembrane region" description="Helical" evidence="1">
    <location>
        <begin position="12"/>
        <end position="32"/>
    </location>
</feature>
<evidence type="ECO:0000313" key="3">
    <source>
        <dbReference type="WBParaSite" id="nRc.2.0.1.t31646-RA"/>
    </source>
</evidence>